<feature type="domain" description="AAA+ ATPase" evidence="5">
    <location>
        <begin position="942"/>
        <end position="1082"/>
    </location>
</feature>
<keyword evidence="3" id="KW-0067">ATP-binding</keyword>
<evidence type="ECO:0000256" key="4">
    <source>
        <dbReference type="SAM" id="MobiDB-lite"/>
    </source>
</evidence>
<comment type="similarity">
    <text evidence="1">Belongs to the CbxX/CfxQ family.</text>
</comment>
<dbReference type="Pfam" id="PF00004">
    <property type="entry name" value="AAA"/>
    <property type="match status" value="3"/>
</dbReference>
<feature type="compositionally biased region" description="Basic residues" evidence="4">
    <location>
        <begin position="97"/>
        <end position="106"/>
    </location>
</feature>
<evidence type="ECO:0000256" key="3">
    <source>
        <dbReference type="ARBA" id="ARBA00022840"/>
    </source>
</evidence>
<dbReference type="Gene3D" id="2.40.10.10">
    <property type="entry name" value="Trypsin-like serine proteases"/>
    <property type="match status" value="2"/>
</dbReference>
<dbReference type="PANTHER" id="PTHR43392:SF2">
    <property type="entry name" value="AAA-TYPE ATPASE FAMILY PROTEIN _ ANKYRIN REPEAT FAMILY PROTEIN"/>
    <property type="match status" value="1"/>
</dbReference>
<dbReference type="Gene3D" id="1.10.8.60">
    <property type="match status" value="3"/>
</dbReference>
<evidence type="ECO:0000313" key="7">
    <source>
        <dbReference type="Proteomes" id="UP000245288"/>
    </source>
</evidence>
<evidence type="ECO:0000259" key="5">
    <source>
        <dbReference type="SMART" id="SM00382"/>
    </source>
</evidence>
<dbReference type="Proteomes" id="UP000245288">
    <property type="component" value="Unassembled WGS sequence"/>
</dbReference>
<dbReference type="PANTHER" id="PTHR43392">
    <property type="entry name" value="AAA-TYPE ATPASE FAMILY PROTEIN / ANKYRIN REPEAT FAMILY PROTEIN"/>
    <property type="match status" value="1"/>
</dbReference>
<proteinExistence type="inferred from homology"/>
<dbReference type="FunFam" id="3.40.50.300:FF:000216">
    <property type="entry name" value="Type VII secretion ATPase EccA"/>
    <property type="match status" value="2"/>
</dbReference>
<reference evidence="6 7" key="1">
    <citation type="submission" date="2014-09" db="EMBL/GenBank/DDBJ databases">
        <title>Butyrate-producing bacteria isolated from human gut.</title>
        <authorList>
            <person name="Zhang Q."/>
            <person name="Zhao L."/>
        </authorList>
    </citation>
    <scope>NUCLEOTIDE SEQUENCE [LARGE SCALE GENOMIC DNA]</scope>
    <source>
        <strain evidence="6 7">21</strain>
    </source>
</reference>
<dbReference type="SUPFAM" id="SSF50494">
    <property type="entry name" value="Trypsin-like serine proteases"/>
    <property type="match status" value="1"/>
</dbReference>
<dbReference type="Pfam" id="PF13365">
    <property type="entry name" value="Trypsin_2"/>
    <property type="match status" value="1"/>
</dbReference>
<dbReference type="InterPro" id="IPR003959">
    <property type="entry name" value="ATPase_AAA_core"/>
</dbReference>
<dbReference type="GO" id="GO:0005524">
    <property type="term" value="F:ATP binding"/>
    <property type="evidence" value="ECO:0007669"/>
    <property type="project" value="UniProtKB-KW"/>
</dbReference>
<organism evidence="6 7">
    <name type="scientific">Eubacterium ramulus</name>
    <dbReference type="NCBI Taxonomy" id="39490"/>
    <lineage>
        <taxon>Bacteria</taxon>
        <taxon>Bacillati</taxon>
        <taxon>Bacillota</taxon>
        <taxon>Clostridia</taxon>
        <taxon>Eubacteriales</taxon>
        <taxon>Eubacteriaceae</taxon>
        <taxon>Eubacterium</taxon>
    </lineage>
</organism>
<dbReference type="InterPro" id="IPR027417">
    <property type="entry name" value="P-loop_NTPase"/>
</dbReference>
<dbReference type="OrthoDB" id="9806903at2"/>
<dbReference type="Gene3D" id="3.40.50.300">
    <property type="entry name" value="P-loop containing nucleotide triphosphate hydrolases"/>
    <property type="match status" value="3"/>
</dbReference>
<feature type="region of interest" description="Disordered" evidence="4">
    <location>
        <begin position="77"/>
        <end position="126"/>
    </location>
</feature>
<dbReference type="SMART" id="SM00382">
    <property type="entry name" value="AAA"/>
    <property type="match status" value="3"/>
</dbReference>
<dbReference type="CDD" id="cd00009">
    <property type="entry name" value="AAA"/>
    <property type="match status" value="3"/>
</dbReference>
<evidence type="ECO:0000256" key="1">
    <source>
        <dbReference type="ARBA" id="ARBA00010378"/>
    </source>
</evidence>
<gene>
    <name evidence="6" type="ORF">LG34_11680</name>
</gene>
<dbReference type="RefSeq" id="WP_109216131.1">
    <property type="nucleotide sequence ID" value="NZ_JRFU01000124.1"/>
</dbReference>
<dbReference type="InterPro" id="IPR043504">
    <property type="entry name" value="Peptidase_S1_PA_chymotrypsin"/>
</dbReference>
<dbReference type="InterPro" id="IPR003593">
    <property type="entry name" value="AAA+_ATPase"/>
</dbReference>
<comment type="caution">
    <text evidence="6">The sequence shown here is derived from an EMBL/GenBank/DDBJ whole genome shotgun (WGS) entry which is preliminary data.</text>
</comment>
<keyword evidence="7" id="KW-1185">Reference proteome</keyword>
<dbReference type="GO" id="GO:0016887">
    <property type="term" value="F:ATP hydrolysis activity"/>
    <property type="evidence" value="ECO:0007669"/>
    <property type="project" value="InterPro"/>
</dbReference>
<dbReference type="EMBL" id="JRFU01000124">
    <property type="protein sequence ID" value="PWE86134.1"/>
    <property type="molecule type" value="Genomic_DNA"/>
</dbReference>
<dbReference type="SUPFAM" id="SSF52540">
    <property type="entry name" value="P-loop containing nucleoside triphosphate hydrolases"/>
    <property type="match status" value="3"/>
</dbReference>
<feature type="domain" description="AAA+ ATPase" evidence="5">
    <location>
        <begin position="656"/>
        <end position="794"/>
    </location>
</feature>
<dbReference type="InterPro" id="IPR009003">
    <property type="entry name" value="Peptidase_S1_PA"/>
</dbReference>
<dbReference type="PRINTS" id="PR00819">
    <property type="entry name" value="CBXCFQXSUPER"/>
</dbReference>
<accession>A0A2V1JQT9</accession>
<keyword evidence="2" id="KW-0547">Nucleotide-binding</keyword>
<dbReference type="InterPro" id="IPR000641">
    <property type="entry name" value="CbxX/CfxQ"/>
</dbReference>
<dbReference type="InterPro" id="IPR050773">
    <property type="entry name" value="CbxX/CfxQ_RuBisCO_ESX"/>
</dbReference>
<protein>
    <recommendedName>
        <fullName evidence="5">AAA+ ATPase domain-containing protein</fullName>
    </recommendedName>
</protein>
<sequence>MANASYFSAENSWKRLFFITGKTADEFYMDSGIKMNIEQAIWQELKRNGYERIVFFDNDQKLYCYDDESFKLLTKTTKEDSPGKANAGVSAEPRLQKGLRRGRNAHRMGSAAADTTPPSDMPQEGAVQQEPADTAVENQSWKVGAHSGVLVKNADGGPLHLGMTDNTFVKRQMDAYMYNAAIKTAVVINDPTTFLQEFGSDPLHSLTAGYERLGSENQNIMVFIYTDKDLANIYEVREINAENKDANIINIPGPNAIELKNMLMYMKMNYGLKLRLSELTEVAVALHQALQLSEQPVRIKELYTRLLGFEKKKLLDKDNCYELLDMKKPESAKEQLNNLIGMAMVKKTLASYETKDRSPLAALPYLTASRLQPDLDNPNEKKEMLHIVLTGPPGVGKTTVAKLVSQLFFEMGYLESGHVVEADRSTLVGSYVGQTALLVRQKVEEAMGGVLFIDEVYALKRKDHSAADFGQEAIDTLCKLMDEYKGKFIVVAAGYPEETEVFIKSNPGLASRFKLKLNIDAYTPSEMCEILKFHAKKQHFRFSENLENLLPDFCENWVDTADPEDWGNAREATNLIDDMSRAYSNDTAKETIRENGMEYGILTIRHVPKELEKHLKPVSESRKKVLENLQNMVGLANVKETVDIIRNRMIGGYQSDPGHYVFTGNPGTGKTTVARYFGQILRNLGMLKRGHVVEYTATDLMNEVFNRENNGDFAKVAKKALEGILFIDEAYLLEQDKTGRGENILGALLPYMENNHDRLCVIVAGYEDEMKDLLKQNPGYKDRFTQTIRFDNYTGEELTEILMGMLKAKGMKADAEYREYALRALTRYVKLHEKEKDFGNARFIRNTFLPASLDAQMNRLISVHGEDYVREHAKECELTGADIPADMVRYTRTPLKKEDTRSAMEEIESMVGFSEVKEKLKNLLELRENAEKSGREDLLDDLNLHMVLRGNPGVGKTTVAKLIGKAYKEAGFLPRGHVVKVTRAELVAGYVGQTAIKTRKVIERAMGGVLFIDEAYMLKRSENSGNDFGQEAIDTILEQMTDHLGEFAIVAAGYPAEMNTFLDSNPGFYSRFGGDYLIPDYTAEELLRIFEHMCQNKKFYLEDDMKEQVKKIFTNMIAADLPHFANAREAENLEKSMRMTWTKNPVNRVDEATGETRSYYTPEHIPEQYREYLEDAPEKVTEEKEAFQISGDTLGLPKENFKYEEEYMDQTKSVVFIRTKRGRSVSNGSGSIITTDGYILTCNHVIDKAKEIQVRVRKAQDGEKAVWRKAKVCWSDAKLDAAILKIPTDENYSPLPLRAADAETLPGEAIYLWGYPFGSRLSDSSDGLDASLFQGSVSSIQRKGGLSRINANMEAKRGCSGAPVFSKKDGTIIGILCGSQTEGDSKLVEEINYVLPVKYILENVVI</sequence>
<evidence type="ECO:0000256" key="2">
    <source>
        <dbReference type="ARBA" id="ARBA00022741"/>
    </source>
</evidence>
<name>A0A2V1JQT9_EUBRA</name>
<evidence type="ECO:0000313" key="6">
    <source>
        <dbReference type="EMBL" id="PWE86134.1"/>
    </source>
</evidence>
<feature type="domain" description="AAA+ ATPase" evidence="5">
    <location>
        <begin position="383"/>
        <end position="523"/>
    </location>
</feature>